<dbReference type="Proteomes" id="UP000001962">
    <property type="component" value="Chromosome"/>
</dbReference>
<dbReference type="SUPFAM" id="SSF52540">
    <property type="entry name" value="P-loop containing nucleoside triphosphate hydrolases"/>
    <property type="match status" value="2"/>
</dbReference>
<dbReference type="Pfam" id="PF19833">
    <property type="entry name" value="RecG_dom3_C"/>
    <property type="match status" value="1"/>
</dbReference>
<dbReference type="NCBIfam" id="NF008163">
    <property type="entry name" value="PRK10917.1-1"/>
    <property type="match status" value="1"/>
</dbReference>
<dbReference type="NCBIfam" id="NF008166">
    <property type="entry name" value="PRK10917.1-4"/>
    <property type="match status" value="1"/>
</dbReference>
<dbReference type="Pfam" id="PF00270">
    <property type="entry name" value="DEAD"/>
    <property type="match status" value="1"/>
</dbReference>
<dbReference type="CDD" id="cd17992">
    <property type="entry name" value="DEXHc_RecG"/>
    <property type="match status" value="1"/>
</dbReference>
<evidence type="ECO:0000256" key="13">
    <source>
        <dbReference type="ARBA" id="ARBA00034808"/>
    </source>
</evidence>
<feature type="region of interest" description="Disordered" evidence="16">
    <location>
        <begin position="1"/>
        <end position="24"/>
    </location>
</feature>
<dbReference type="SMART" id="SM00490">
    <property type="entry name" value="HELICc"/>
    <property type="match status" value="1"/>
</dbReference>
<gene>
    <name evidence="19" type="ordered locus">Mlg_2440</name>
</gene>
<keyword evidence="6 15" id="KW-0347">Helicase</keyword>
<dbReference type="GO" id="GO:0016887">
    <property type="term" value="F:ATP hydrolysis activity"/>
    <property type="evidence" value="ECO:0007669"/>
    <property type="project" value="RHEA"/>
</dbReference>
<dbReference type="OrthoDB" id="9804325at2"/>
<keyword evidence="7 15" id="KW-0067">ATP-binding</keyword>
<dbReference type="EC" id="5.6.2.4" evidence="13 15"/>
<dbReference type="AlphaFoldDB" id="Q0A5V7"/>
<dbReference type="CDD" id="cd04488">
    <property type="entry name" value="RecG_wedge_OBF"/>
    <property type="match status" value="1"/>
</dbReference>
<dbReference type="PROSITE" id="PS51194">
    <property type="entry name" value="HELICASE_CTER"/>
    <property type="match status" value="1"/>
</dbReference>
<dbReference type="FunFam" id="3.40.50.300:FF:000391">
    <property type="entry name" value="ATP-dependent DNA helicase RecG"/>
    <property type="match status" value="1"/>
</dbReference>
<keyword evidence="3 15" id="KW-0547">Nucleotide-binding</keyword>
<dbReference type="GO" id="GO:0006310">
    <property type="term" value="P:DNA recombination"/>
    <property type="evidence" value="ECO:0007669"/>
    <property type="project" value="UniProtKB-UniRule"/>
</dbReference>
<dbReference type="KEGG" id="aeh:Mlg_2440"/>
<feature type="domain" description="Helicase C-terminal" evidence="18">
    <location>
        <begin position="494"/>
        <end position="640"/>
    </location>
</feature>
<keyword evidence="9 15" id="KW-0233">DNA recombination</keyword>
<evidence type="ECO:0000256" key="10">
    <source>
        <dbReference type="ARBA" id="ARBA00023204"/>
    </source>
</evidence>
<keyword evidence="20" id="KW-1185">Reference proteome</keyword>
<evidence type="ECO:0000259" key="17">
    <source>
        <dbReference type="PROSITE" id="PS51192"/>
    </source>
</evidence>
<evidence type="ECO:0000313" key="19">
    <source>
        <dbReference type="EMBL" id="ABI57780.1"/>
    </source>
</evidence>
<reference evidence="20" key="1">
    <citation type="submission" date="2006-08" db="EMBL/GenBank/DDBJ databases">
        <title>Complete sequence of Alkalilimnicola ehrilichei MLHE-1.</title>
        <authorList>
            <person name="Copeland A."/>
            <person name="Lucas S."/>
            <person name="Lapidus A."/>
            <person name="Barry K."/>
            <person name="Detter J.C."/>
            <person name="Glavina del Rio T."/>
            <person name="Hammon N."/>
            <person name="Israni S."/>
            <person name="Dalin E."/>
            <person name="Tice H."/>
            <person name="Pitluck S."/>
            <person name="Sims D."/>
            <person name="Brettin T."/>
            <person name="Bruce D."/>
            <person name="Han C."/>
            <person name="Tapia R."/>
            <person name="Gilna P."/>
            <person name="Schmutz J."/>
            <person name="Larimer F."/>
            <person name="Land M."/>
            <person name="Hauser L."/>
            <person name="Kyrpides N."/>
            <person name="Mikhailova N."/>
            <person name="Oremland R.S."/>
            <person name="Hoeft S.E."/>
            <person name="Switzer-Blum J."/>
            <person name="Kulp T."/>
            <person name="King G."/>
            <person name="Tabita R."/>
            <person name="Witte B."/>
            <person name="Santini J.M."/>
            <person name="Basu P."/>
            <person name="Hollibaugh J.T."/>
            <person name="Xie G."/>
            <person name="Stolz J.F."/>
            <person name="Richardson P."/>
        </authorList>
    </citation>
    <scope>NUCLEOTIDE SEQUENCE [LARGE SCALE GENOMIC DNA]</scope>
    <source>
        <strain evidence="20">ATCC BAA-1101 / DSM 17681 / MLHE-1</strain>
    </source>
</reference>
<evidence type="ECO:0000256" key="11">
    <source>
        <dbReference type="ARBA" id="ARBA00023235"/>
    </source>
</evidence>
<evidence type="ECO:0000256" key="16">
    <source>
        <dbReference type="SAM" id="MobiDB-lite"/>
    </source>
</evidence>
<dbReference type="EMBL" id="CP000453">
    <property type="protein sequence ID" value="ABI57780.1"/>
    <property type="molecule type" value="Genomic_DNA"/>
</dbReference>
<name>Q0A5V7_ALKEH</name>
<keyword evidence="10 15" id="KW-0234">DNA repair</keyword>
<evidence type="ECO:0000256" key="7">
    <source>
        <dbReference type="ARBA" id="ARBA00022840"/>
    </source>
</evidence>
<dbReference type="HOGENOM" id="CLU_005122_7_1_6"/>
<evidence type="ECO:0000256" key="4">
    <source>
        <dbReference type="ARBA" id="ARBA00022763"/>
    </source>
</evidence>
<feature type="domain" description="Helicase ATP-binding" evidence="17">
    <location>
        <begin position="296"/>
        <end position="461"/>
    </location>
</feature>
<sequence length="705" mass="77116">MSEPQAPSSASASDQDPAGQPITALRGVGPQLAERLARLHLATVQDLLFHLPLRYEDRDTVRRLGALRPGESGVVIGRVEHAGIAEGRRKRLIVQISDGTGSADLVFFHFHPGQRQQMRPGTPIRCFGELRPGPTGPQMVHPEYRLGPRASAGDEGPHGLTPVYPTTQGLHQQTLRKLIDQALALARHMPDWLPAELTRELGLPALAEALYYVHKPPVDADTAPLVEGRHPCVQRLAVEELLAHHLSMRRLRAHLQAAADAPTIHGDGRLTRRLLDSLPFALTEAQRRVDRELAEDMTRSVPMLRLVQGDVGSGKTVVAALAALRAVEAGYQAAIMAPTELLAEQHWRSFNEWLAPLDIPVGWVSGRAAGRRREAMLAALAAGDYPVVVGTHALFQDDVRFQALGLVIVDEQHRFGVHQRLALKEKGHRGRSQPHQIIMTATPIPRTLAMTAYADLDVSVIDQLPPGRKPVKTVAVSETRRDEVVARIGAALAQGRQAYWVCTLIEDSEVLEAQAAEETYAALQAALPGHRVGLVHGRMKPADKDTVMADFAAGRIGLLVATTVIEVGVNVPNASLMIIENAERLGLAQLHQLRGRVGRGEAESSCVLMYHGPLSQAARARLEVLRRSNDGFEIARRDLEIRGPGELLGTRQTGELSYRVADLNRDAGLLPRVQVLGDRLQQAHPERVEPLVRRWVGASERYGQV</sequence>
<dbReference type="PROSITE" id="PS51192">
    <property type="entry name" value="HELICASE_ATP_BIND_1"/>
    <property type="match status" value="1"/>
</dbReference>
<evidence type="ECO:0000256" key="12">
    <source>
        <dbReference type="ARBA" id="ARBA00034617"/>
    </source>
</evidence>
<dbReference type="InterPro" id="IPR004609">
    <property type="entry name" value="ATP-dep_DNA_helicase_RecG"/>
</dbReference>
<evidence type="ECO:0000256" key="15">
    <source>
        <dbReference type="RuleBase" id="RU363016"/>
    </source>
</evidence>
<evidence type="ECO:0000313" key="20">
    <source>
        <dbReference type="Proteomes" id="UP000001962"/>
    </source>
</evidence>
<comment type="similarity">
    <text evidence="1 15">Belongs to the helicase family. RecG subfamily.</text>
</comment>
<keyword evidence="4 15" id="KW-0227">DNA damage</keyword>
<dbReference type="InterPro" id="IPR045562">
    <property type="entry name" value="RecG_dom3_C"/>
</dbReference>
<dbReference type="GO" id="GO:0003677">
    <property type="term" value="F:DNA binding"/>
    <property type="evidence" value="ECO:0007669"/>
    <property type="project" value="UniProtKB-KW"/>
</dbReference>
<evidence type="ECO:0000256" key="1">
    <source>
        <dbReference type="ARBA" id="ARBA00007504"/>
    </source>
</evidence>
<dbReference type="PANTHER" id="PTHR47964:SF1">
    <property type="entry name" value="ATP-DEPENDENT DNA HELICASE HOMOLOG RECG, CHLOROPLASTIC"/>
    <property type="match status" value="1"/>
</dbReference>
<keyword evidence="8" id="KW-0238">DNA-binding</keyword>
<keyword evidence="5 15" id="KW-0378">Hydrolase</keyword>
<dbReference type="RefSeq" id="WP_011630173.1">
    <property type="nucleotide sequence ID" value="NC_008340.1"/>
</dbReference>
<accession>Q0A5V7</accession>
<comment type="catalytic activity">
    <reaction evidence="12 15">
        <text>Couples ATP hydrolysis with the unwinding of duplex DNA by translocating in the 3'-5' direction.</text>
        <dbReference type="EC" id="5.6.2.4"/>
    </reaction>
</comment>
<dbReference type="Pfam" id="PF17191">
    <property type="entry name" value="RecG_wedge"/>
    <property type="match status" value="1"/>
</dbReference>
<evidence type="ECO:0000256" key="5">
    <source>
        <dbReference type="ARBA" id="ARBA00022801"/>
    </source>
</evidence>
<dbReference type="InterPro" id="IPR047112">
    <property type="entry name" value="RecG/Mfd"/>
</dbReference>
<dbReference type="SUPFAM" id="SSF50249">
    <property type="entry name" value="Nucleic acid-binding proteins"/>
    <property type="match status" value="1"/>
</dbReference>
<dbReference type="NCBIfam" id="NF008165">
    <property type="entry name" value="PRK10917.1-3"/>
    <property type="match status" value="1"/>
</dbReference>
<dbReference type="InterPro" id="IPR027417">
    <property type="entry name" value="P-loop_NTPase"/>
</dbReference>
<evidence type="ECO:0000256" key="6">
    <source>
        <dbReference type="ARBA" id="ARBA00022806"/>
    </source>
</evidence>
<dbReference type="NCBIfam" id="TIGR00643">
    <property type="entry name" value="recG"/>
    <property type="match status" value="1"/>
</dbReference>
<evidence type="ECO:0000256" key="14">
    <source>
        <dbReference type="ARBA" id="ARBA00048988"/>
    </source>
</evidence>
<dbReference type="NCBIfam" id="NF008168">
    <property type="entry name" value="PRK10917.2-2"/>
    <property type="match status" value="1"/>
</dbReference>
<dbReference type="Pfam" id="PF00271">
    <property type="entry name" value="Helicase_C"/>
    <property type="match status" value="1"/>
</dbReference>
<dbReference type="InterPro" id="IPR012340">
    <property type="entry name" value="NA-bd_OB-fold"/>
</dbReference>
<evidence type="ECO:0000256" key="3">
    <source>
        <dbReference type="ARBA" id="ARBA00022741"/>
    </source>
</evidence>
<feature type="compositionally biased region" description="Low complexity" evidence="16">
    <location>
        <begin position="1"/>
        <end position="18"/>
    </location>
</feature>
<dbReference type="InterPro" id="IPR011545">
    <property type="entry name" value="DEAD/DEAH_box_helicase_dom"/>
</dbReference>
<organism evidence="19 20">
    <name type="scientific">Alkalilimnicola ehrlichii (strain ATCC BAA-1101 / DSM 17681 / MLHE-1)</name>
    <dbReference type="NCBI Taxonomy" id="187272"/>
    <lineage>
        <taxon>Bacteria</taxon>
        <taxon>Pseudomonadati</taxon>
        <taxon>Pseudomonadota</taxon>
        <taxon>Gammaproteobacteria</taxon>
        <taxon>Chromatiales</taxon>
        <taxon>Ectothiorhodospiraceae</taxon>
        <taxon>Alkalilimnicola</taxon>
    </lineage>
</organism>
<evidence type="ECO:0000256" key="2">
    <source>
        <dbReference type="ARBA" id="ARBA00017846"/>
    </source>
</evidence>
<evidence type="ECO:0000256" key="8">
    <source>
        <dbReference type="ARBA" id="ARBA00023125"/>
    </source>
</evidence>
<dbReference type="GO" id="GO:0005524">
    <property type="term" value="F:ATP binding"/>
    <property type="evidence" value="ECO:0007669"/>
    <property type="project" value="UniProtKB-KW"/>
</dbReference>
<proteinExistence type="inferred from homology"/>
<keyword evidence="11" id="KW-0413">Isomerase</keyword>
<evidence type="ECO:0000259" key="18">
    <source>
        <dbReference type="PROSITE" id="PS51194"/>
    </source>
</evidence>
<dbReference type="InterPro" id="IPR033454">
    <property type="entry name" value="RecG_wedge"/>
</dbReference>
<dbReference type="PANTHER" id="PTHR47964">
    <property type="entry name" value="ATP-DEPENDENT DNA HELICASE HOMOLOG RECG, CHLOROPLASTIC"/>
    <property type="match status" value="1"/>
</dbReference>
<comment type="function">
    <text evidence="15">Plays a critical role in recombination and DNA repair. Helps process Holliday junction intermediates to mature products by catalyzing branch migration. Has replication fork regression activity, unwinds stalled or blocked replication forks to make a HJ that can be resolved. Has a DNA unwinding activity characteristic of a DNA helicase with 3'-5' polarity.</text>
</comment>
<evidence type="ECO:0000256" key="9">
    <source>
        <dbReference type="ARBA" id="ARBA00023172"/>
    </source>
</evidence>
<dbReference type="Gene3D" id="2.40.50.140">
    <property type="entry name" value="Nucleic acid-binding proteins"/>
    <property type="match status" value="1"/>
</dbReference>
<comment type="catalytic activity">
    <reaction evidence="14 15">
        <text>ATP + H2O = ADP + phosphate + H(+)</text>
        <dbReference type="Rhea" id="RHEA:13065"/>
        <dbReference type="ChEBI" id="CHEBI:15377"/>
        <dbReference type="ChEBI" id="CHEBI:15378"/>
        <dbReference type="ChEBI" id="CHEBI:30616"/>
        <dbReference type="ChEBI" id="CHEBI:43474"/>
        <dbReference type="ChEBI" id="CHEBI:456216"/>
        <dbReference type="EC" id="5.6.2.4"/>
    </reaction>
</comment>
<dbReference type="GO" id="GO:0006281">
    <property type="term" value="P:DNA repair"/>
    <property type="evidence" value="ECO:0007669"/>
    <property type="project" value="UniProtKB-UniRule"/>
</dbReference>
<dbReference type="eggNOG" id="COG1200">
    <property type="taxonomic scope" value="Bacteria"/>
</dbReference>
<protein>
    <recommendedName>
        <fullName evidence="2 15">ATP-dependent DNA helicase RecG</fullName>
        <ecNumber evidence="13 15">5.6.2.4</ecNumber>
    </recommendedName>
</protein>
<dbReference type="SMART" id="SM00487">
    <property type="entry name" value="DEXDc"/>
    <property type="match status" value="1"/>
</dbReference>
<dbReference type="InterPro" id="IPR014001">
    <property type="entry name" value="Helicase_ATP-bd"/>
</dbReference>
<dbReference type="GO" id="GO:0043138">
    <property type="term" value="F:3'-5' DNA helicase activity"/>
    <property type="evidence" value="ECO:0007669"/>
    <property type="project" value="UniProtKB-EC"/>
</dbReference>
<dbReference type="InterPro" id="IPR001650">
    <property type="entry name" value="Helicase_C-like"/>
</dbReference>
<dbReference type="Gene3D" id="3.40.50.300">
    <property type="entry name" value="P-loop containing nucleotide triphosphate hydrolases"/>
    <property type="match status" value="2"/>
</dbReference>